<keyword evidence="2" id="KW-0804">Transcription</keyword>
<dbReference type="GO" id="GO:0003677">
    <property type="term" value="F:DNA binding"/>
    <property type="evidence" value="ECO:0007669"/>
    <property type="project" value="TreeGrafter"/>
</dbReference>
<evidence type="ECO:0000259" key="6">
    <source>
        <dbReference type="PROSITE" id="PS50217"/>
    </source>
</evidence>
<dbReference type="SUPFAM" id="SSF57959">
    <property type="entry name" value="Leucine zipper domain"/>
    <property type="match status" value="1"/>
</dbReference>
<keyword evidence="1" id="KW-0805">Transcription regulation</keyword>
<organism evidence="7 8">
    <name type="scientific">Chloropicon primus</name>
    <dbReference type="NCBI Taxonomy" id="1764295"/>
    <lineage>
        <taxon>Eukaryota</taxon>
        <taxon>Viridiplantae</taxon>
        <taxon>Chlorophyta</taxon>
        <taxon>Chloropicophyceae</taxon>
        <taxon>Chloropicales</taxon>
        <taxon>Chloropicaceae</taxon>
        <taxon>Chloropicon</taxon>
    </lineage>
</organism>
<keyword evidence="3" id="KW-0539">Nucleus</keyword>
<keyword evidence="8" id="KW-1185">Reference proteome</keyword>
<evidence type="ECO:0000256" key="5">
    <source>
        <dbReference type="SAM" id="MobiDB-lite"/>
    </source>
</evidence>
<feature type="region of interest" description="Disordered" evidence="5">
    <location>
        <begin position="212"/>
        <end position="266"/>
    </location>
</feature>
<dbReference type="PROSITE" id="PS50217">
    <property type="entry name" value="BZIP"/>
    <property type="match status" value="1"/>
</dbReference>
<feature type="region of interest" description="Disordered" evidence="5">
    <location>
        <begin position="39"/>
        <end position="63"/>
    </location>
</feature>
<accession>A0A5B8MQ16</accession>
<dbReference type="SMART" id="SM00338">
    <property type="entry name" value="BRLZ"/>
    <property type="match status" value="1"/>
</dbReference>
<dbReference type="EMBL" id="CP031040">
    <property type="protein sequence ID" value="QDZ22441.1"/>
    <property type="molecule type" value="Genomic_DNA"/>
</dbReference>
<gene>
    <name evidence="7" type="ORF">A3770_07p49590</name>
</gene>
<dbReference type="CDD" id="cd14703">
    <property type="entry name" value="bZIP_plant_RF2"/>
    <property type="match status" value="1"/>
</dbReference>
<evidence type="ECO:0000313" key="8">
    <source>
        <dbReference type="Proteomes" id="UP000316726"/>
    </source>
</evidence>
<evidence type="ECO:0000256" key="3">
    <source>
        <dbReference type="ARBA" id="ARBA00023242"/>
    </source>
</evidence>
<reference evidence="7 8" key="1">
    <citation type="submission" date="2018-07" db="EMBL/GenBank/DDBJ databases">
        <title>The complete nuclear genome of the prasinophyte Chloropicon primus (CCMP1205).</title>
        <authorList>
            <person name="Pombert J.-F."/>
            <person name="Otis C."/>
            <person name="Turmel M."/>
            <person name="Lemieux C."/>
        </authorList>
    </citation>
    <scope>NUCLEOTIDE SEQUENCE [LARGE SCALE GENOMIC DNA]</scope>
    <source>
        <strain evidence="7 8">CCMP1205</strain>
    </source>
</reference>
<feature type="coiled-coil region" evidence="4">
    <location>
        <begin position="320"/>
        <end position="347"/>
    </location>
</feature>
<dbReference type="AlphaFoldDB" id="A0A5B8MQ16"/>
<evidence type="ECO:0000313" key="7">
    <source>
        <dbReference type="EMBL" id="QDZ22441.1"/>
    </source>
</evidence>
<dbReference type="Proteomes" id="UP000316726">
    <property type="component" value="Chromosome 7"/>
</dbReference>
<protein>
    <recommendedName>
        <fullName evidence="6">BZIP domain-containing protein</fullName>
    </recommendedName>
</protein>
<dbReference type="PANTHER" id="PTHR46391">
    <property type="entry name" value="BASIC LEUCINE ZIPPER 34"/>
    <property type="match status" value="1"/>
</dbReference>
<dbReference type="GO" id="GO:0003700">
    <property type="term" value="F:DNA-binding transcription factor activity"/>
    <property type="evidence" value="ECO:0007669"/>
    <property type="project" value="InterPro"/>
</dbReference>
<dbReference type="OrthoDB" id="568377at2759"/>
<dbReference type="InterPro" id="IPR044759">
    <property type="entry name" value="bZIP_RF2"/>
</dbReference>
<keyword evidence="4" id="KW-0175">Coiled coil</keyword>
<dbReference type="Pfam" id="PF07716">
    <property type="entry name" value="bZIP_2"/>
    <property type="match status" value="1"/>
</dbReference>
<dbReference type="GO" id="GO:0005634">
    <property type="term" value="C:nucleus"/>
    <property type="evidence" value="ECO:0007669"/>
    <property type="project" value="TreeGrafter"/>
</dbReference>
<evidence type="ECO:0000256" key="2">
    <source>
        <dbReference type="ARBA" id="ARBA00023163"/>
    </source>
</evidence>
<evidence type="ECO:0000256" key="1">
    <source>
        <dbReference type="ARBA" id="ARBA00023015"/>
    </source>
</evidence>
<name>A0A5B8MQ16_9CHLO</name>
<dbReference type="InterPro" id="IPR052483">
    <property type="entry name" value="bZIP_transcription_regulators"/>
</dbReference>
<dbReference type="Gene3D" id="1.20.5.170">
    <property type="match status" value="1"/>
</dbReference>
<dbReference type="PROSITE" id="PS00036">
    <property type="entry name" value="BZIP_BASIC"/>
    <property type="match status" value="1"/>
</dbReference>
<proteinExistence type="predicted"/>
<dbReference type="PANTHER" id="PTHR46391:SF13">
    <property type="entry name" value="ACTIVATOR OF SPOMIN LUC3"/>
    <property type="match status" value="1"/>
</dbReference>
<evidence type="ECO:0000256" key="4">
    <source>
        <dbReference type="SAM" id="Coils"/>
    </source>
</evidence>
<dbReference type="GO" id="GO:0045893">
    <property type="term" value="P:positive regulation of DNA-templated transcription"/>
    <property type="evidence" value="ECO:0007669"/>
    <property type="project" value="TreeGrafter"/>
</dbReference>
<dbReference type="InterPro" id="IPR004827">
    <property type="entry name" value="bZIP"/>
</dbReference>
<feature type="domain" description="BZIP" evidence="6">
    <location>
        <begin position="274"/>
        <end position="337"/>
    </location>
</feature>
<dbReference type="InterPro" id="IPR046347">
    <property type="entry name" value="bZIP_sf"/>
</dbReference>
<sequence length="349" mass="38786">MAEANKEKPRRRAEAVDLRFDNHFLPTGQQGVGQLQDQNFFQPSGEHHELPDPIPSTSDLLGSPDLRNVLASPEHHQQQPGQEDDVLIRLGSEKANVPALKRHRRCSSDTFFMLLKELAIPDLELLGESSNRSRRPTIDTVMQDEILRILDSPPNVPYASTPSTVDPGKMNLYAGPLNAGHGQGASPASVVVEGHHLESAAARKISSNLRRNKSMPPIMSTGGFARGETTIEDDLRNLNTDPKKKRKRDSVKSNSSADDMPPKAERSRALSLMDDKKAKRILANRISAQKSRMKKLQFVGNLENTVSQLYKDVALLQPQLEVAKAQRESLIHINDELRKQLDKLESKAS</sequence>